<dbReference type="Proteomes" id="UP001630127">
    <property type="component" value="Unassembled WGS sequence"/>
</dbReference>
<organism evidence="1 2">
    <name type="scientific">Cinchona calisaya</name>
    <dbReference type="NCBI Taxonomy" id="153742"/>
    <lineage>
        <taxon>Eukaryota</taxon>
        <taxon>Viridiplantae</taxon>
        <taxon>Streptophyta</taxon>
        <taxon>Embryophyta</taxon>
        <taxon>Tracheophyta</taxon>
        <taxon>Spermatophyta</taxon>
        <taxon>Magnoliopsida</taxon>
        <taxon>eudicotyledons</taxon>
        <taxon>Gunneridae</taxon>
        <taxon>Pentapetalae</taxon>
        <taxon>asterids</taxon>
        <taxon>lamiids</taxon>
        <taxon>Gentianales</taxon>
        <taxon>Rubiaceae</taxon>
        <taxon>Cinchonoideae</taxon>
        <taxon>Cinchoneae</taxon>
        <taxon>Cinchona</taxon>
    </lineage>
</organism>
<comment type="caution">
    <text evidence="1">The sequence shown here is derived from an EMBL/GenBank/DDBJ whole genome shotgun (WGS) entry which is preliminary data.</text>
</comment>
<evidence type="ECO:0000313" key="1">
    <source>
        <dbReference type="EMBL" id="KAL3502027.1"/>
    </source>
</evidence>
<name>A0ABD2Y6I0_9GENT</name>
<evidence type="ECO:0000313" key="2">
    <source>
        <dbReference type="Proteomes" id="UP001630127"/>
    </source>
</evidence>
<keyword evidence="2" id="KW-1185">Reference proteome</keyword>
<dbReference type="EMBL" id="JBJUIK010000015">
    <property type="protein sequence ID" value="KAL3502027.1"/>
    <property type="molecule type" value="Genomic_DNA"/>
</dbReference>
<proteinExistence type="predicted"/>
<reference evidence="1 2" key="1">
    <citation type="submission" date="2024-11" db="EMBL/GenBank/DDBJ databases">
        <title>A near-complete genome assembly of Cinchona calisaya.</title>
        <authorList>
            <person name="Lian D.C."/>
            <person name="Zhao X.W."/>
            <person name="Wei L."/>
        </authorList>
    </citation>
    <scope>NUCLEOTIDE SEQUENCE [LARGE SCALE GENOMIC DNA]</scope>
    <source>
        <tissue evidence="1">Nenye</tissue>
    </source>
</reference>
<accession>A0ABD2Y6I0</accession>
<dbReference type="AlphaFoldDB" id="A0ABD2Y6I0"/>
<protein>
    <submittedName>
        <fullName evidence="1">Uncharacterized protein</fullName>
    </submittedName>
</protein>
<sequence>MDNIDIEANIGDQKLLLTHLEAVNSLSFSLISSFLYNGMATESSLSVPRLLGHIKLIKAEAILVEYRTHQIGLMDPMKDLFQELGFFITFFTIRVHPVRREKGTDFVKK</sequence>
<gene>
    <name evidence="1" type="ORF">ACH5RR_036476</name>
</gene>